<gene>
    <name evidence="1" type="ORF">Amon02_000361600</name>
</gene>
<dbReference type="EMBL" id="BSXS01002333">
    <property type="protein sequence ID" value="GME78809.1"/>
    <property type="molecule type" value="Genomic_DNA"/>
</dbReference>
<reference evidence="1" key="1">
    <citation type="submission" date="2023-04" db="EMBL/GenBank/DDBJ databases">
        <title>Ambrosiozyma monospora NBRC 10751.</title>
        <authorList>
            <person name="Ichikawa N."/>
            <person name="Sato H."/>
            <person name="Tonouchi N."/>
        </authorList>
    </citation>
    <scope>NUCLEOTIDE SEQUENCE</scope>
    <source>
        <strain evidence="1">NBRC 10751</strain>
    </source>
</reference>
<evidence type="ECO:0000313" key="2">
    <source>
        <dbReference type="Proteomes" id="UP001165064"/>
    </source>
</evidence>
<evidence type="ECO:0000313" key="1">
    <source>
        <dbReference type="EMBL" id="GME78809.1"/>
    </source>
</evidence>
<comment type="caution">
    <text evidence="1">The sequence shown here is derived from an EMBL/GenBank/DDBJ whole genome shotgun (WGS) entry which is preliminary data.</text>
</comment>
<proteinExistence type="predicted"/>
<accession>A0ACB5T141</accession>
<name>A0ACB5T141_AMBMO</name>
<keyword evidence="2" id="KW-1185">Reference proteome</keyword>
<sequence>MKDPDEEDDGDSVQDQDPEKEDESVIDHGNEGSFAPEEEKVEEESIQDRNNENHNFQETTSGTQAFSLELGETTTRPSTSESIFTGDITQTTGTGSETLSNGTRTRTEPGPVAVIRAGEDVHLATVEIWEYDVFIDSFSLDLRFKERWSEEVHLNQVVVKSYSTAGIKKAVEKRNYNSNINRAVVQYQHEVKAYERIEAYNASHSDEIVNMP</sequence>
<organism evidence="1 2">
    <name type="scientific">Ambrosiozyma monospora</name>
    <name type="common">Yeast</name>
    <name type="synonym">Endomycopsis monosporus</name>
    <dbReference type="NCBI Taxonomy" id="43982"/>
    <lineage>
        <taxon>Eukaryota</taxon>
        <taxon>Fungi</taxon>
        <taxon>Dikarya</taxon>
        <taxon>Ascomycota</taxon>
        <taxon>Saccharomycotina</taxon>
        <taxon>Pichiomycetes</taxon>
        <taxon>Pichiales</taxon>
        <taxon>Pichiaceae</taxon>
        <taxon>Ambrosiozyma</taxon>
    </lineage>
</organism>
<protein>
    <submittedName>
        <fullName evidence="1">Unnamed protein product</fullName>
    </submittedName>
</protein>
<dbReference type="Proteomes" id="UP001165064">
    <property type="component" value="Unassembled WGS sequence"/>
</dbReference>